<sequence>MHRLSGKWTGKSAWHFTKRGGTACLPPVFSDGCKRKVFFFVLLFFFFVGKKVSARRKWSVFGMFYFRFLLVFGAGGSHRRFNLRRTFFRLAVNEKSLSAK</sequence>
<reference evidence="2 3" key="1">
    <citation type="submission" date="2011-02" db="EMBL/GenBank/DDBJ databases">
        <authorList>
            <person name="Weinstock G."/>
            <person name="Sodergren E."/>
            <person name="Clifton S."/>
            <person name="Fulton L."/>
            <person name="Fulton B."/>
            <person name="Courtney L."/>
            <person name="Fronick C."/>
            <person name="Harrison M."/>
            <person name="Strong C."/>
            <person name="Farmer C."/>
            <person name="Delahaunty K."/>
            <person name="Markovic C."/>
            <person name="Hall O."/>
            <person name="Minx P."/>
            <person name="Tomlinson C."/>
            <person name="Mitreva M."/>
            <person name="Hou S."/>
            <person name="Chen J."/>
            <person name="Wollam A."/>
            <person name="Pepin K.H."/>
            <person name="Johnson M."/>
            <person name="Bhonagiri V."/>
            <person name="Zhang X."/>
            <person name="Suruliraj S."/>
            <person name="Warren W."/>
            <person name="Chinwalla A."/>
            <person name="Mardis E.R."/>
            <person name="Wilson R.K."/>
        </authorList>
    </citation>
    <scope>NUCLEOTIDE SEQUENCE [LARGE SCALE GENOMIC DNA]</scope>
    <source>
        <strain evidence="2 3">YIT 11841</strain>
    </source>
</reference>
<comment type="caution">
    <text evidence="2">The sequence shown here is derived from an EMBL/GenBank/DDBJ whole genome shotgun (WGS) entry which is preliminary data.</text>
</comment>
<dbReference type="HOGENOM" id="CLU_2303219_0_0_10"/>
<dbReference type="STRING" id="762982.HMPREF9442_00726"/>
<keyword evidence="3" id="KW-1185">Reference proteome</keyword>
<keyword evidence="1" id="KW-1133">Transmembrane helix</keyword>
<dbReference type="EMBL" id="AFBR01000021">
    <property type="protein sequence ID" value="EGG56057.1"/>
    <property type="molecule type" value="Genomic_DNA"/>
</dbReference>
<feature type="transmembrane region" description="Helical" evidence="1">
    <location>
        <begin position="60"/>
        <end position="77"/>
    </location>
</feature>
<dbReference type="Proteomes" id="UP000005546">
    <property type="component" value="Unassembled WGS sequence"/>
</dbReference>
<dbReference type="AlphaFoldDB" id="F3QRC7"/>
<proteinExistence type="predicted"/>
<evidence type="ECO:0000313" key="2">
    <source>
        <dbReference type="EMBL" id="EGG56057.1"/>
    </source>
</evidence>
<evidence type="ECO:0000256" key="1">
    <source>
        <dbReference type="SAM" id="Phobius"/>
    </source>
</evidence>
<keyword evidence="1" id="KW-0812">Transmembrane</keyword>
<feature type="transmembrane region" description="Helical" evidence="1">
    <location>
        <begin position="37"/>
        <end position="54"/>
    </location>
</feature>
<protein>
    <submittedName>
        <fullName evidence="2">Conserved domain protein</fullName>
    </submittedName>
</protein>
<name>F3QRC7_9BACT</name>
<gene>
    <name evidence="2" type="ORF">HMPREF9442_00726</name>
</gene>
<accession>F3QRC7</accession>
<keyword evidence="1" id="KW-0472">Membrane</keyword>
<organism evidence="2 3">
    <name type="scientific">Paraprevotella xylaniphila YIT 11841</name>
    <dbReference type="NCBI Taxonomy" id="762982"/>
    <lineage>
        <taxon>Bacteria</taxon>
        <taxon>Pseudomonadati</taxon>
        <taxon>Bacteroidota</taxon>
        <taxon>Bacteroidia</taxon>
        <taxon>Bacteroidales</taxon>
        <taxon>Prevotellaceae</taxon>
        <taxon>Paraprevotella</taxon>
    </lineage>
</organism>
<evidence type="ECO:0000313" key="3">
    <source>
        <dbReference type="Proteomes" id="UP000005546"/>
    </source>
</evidence>